<organism evidence="1 2">
    <name type="scientific">Yersinia pseudotuberculosis serotype O:1b (strain IP 31758)</name>
    <dbReference type="NCBI Taxonomy" id="349747"/>
    <lineage>
        <taxon>Bacteria</taxon>
        <taxon>Pseudomonadati</taxon>
        <taxon>Pseudomonadota</taxon>
        <taxon>Gammaproteobacteria</taxon>
        <taxon>Enterobacterales</taxon>
        <taxon>Yersiniaceae</taxon>
        <taxon>Yersinia</taxon>
    </lineage>
</organism>
<protein>
    <submittedName>
        <fullName evidence="1">Uncharacterized protein</fullName>
    </submittedName>
</protein>
<dbReference type="AlphaFoldDB" id="A0A0U1QWQ6"/>
<dbReference type="KEGG" id="ypi:YpsIP31758_0761"/>
<gene>
    <name evidence="1" type="ordered locus">YpsIP31758_0761</name>
</gene>
<accession>A0A0U1QWQ6</accession>
<sequence length="48" mass="5430">MKIKNILYQAAAIAMYYLNEKSNATLATFTLKLSLLYQAIKYAQSQSP</sequence>
<evidence type="ECO:0000313" key="2">
    <source>
        <dbReference type="Proteomes" id="UP000002412"/>
    </source>
</evidence>
<name>A0A0U1QWQ6_YERP3</name>
<evidence type="ECO:0000313" key="1">
    <source>
        <dbReference type="EMBL" id="ABS47031.1"/>
    </source>
</evidence>
<dbReference type="EMBL" id="CP000720">
    <property type="protein sequence ID" value="ABS47031.1"/>
    <property type="molecule type" value="Genomic_DNA"/>
</dbReference>
<dbReference type="Proteomes" id="UP000002412">
    <property type="component" value="Chromosome"/>
</dbReference>
<reference evidence="1 2" key="1">
    <citation type="journal article" date="2007" name="PLoS Genet.">
        <title>The complete genome sequence of Yersinia pseudotuberculosis IP31758, the causative agent of Far East scarlet-like fever.</title>
        <authorList>
            <person name="Eppinger M."/>
            <person name="Rosovitz M.J."/>
            <person name="Fricke W.F."/>
            <person name="Rasko D.A."/>
            <person name="Kokorina G."/>
            <person name="Fayolle C."/>
            <person name="Lindler L.E."/>
            <person name="Carniel E."/>
            <person name="Ravel J."/>
        </authorList>
    </citation>
    <scope>NUCLEOTIDE SEQUENCE [LARGE SCALE GENOMIC DNA]</scope>
    <source>
        <strain evidence="1 2">IP 31758</strain>
    </source>
</reference>
<proteinExistence type="predicted"/>
<dbReference type="HOGENOM" id="CLU_3159621_0_0_6"/>